<dbReference type="InterPro" id="IPR029044">
    <property type="entry name" value="Nucleotide-diphossugar_trans"/>
</dbReference>
<dbReference type="InterPro" id="IPR001173">
    <property type="entry name" value="Glyco_trans_2-like"/>
</dbReference>
<dbReference type="SUPFAM" id="SSF53448">
    <property type="entry name" value="Nucleotide-diphospho-sugar transferases"/>
    <property type="match status" value="1"/>
</dbReference>
<evidence type="ECO:0000313" key="3">
    <source>
        <dbReference type="Proteomes" id="UP000229647"/>
    </source>
</evidence>
<dbReference type="EMBL" id="PFWL01000030">
    <property type="protein sequence ID" value="PJA55976.1"/>
    <property type="molecule type" value="Genomic_DNA"/>
</dbReference>
<name>A0A2M7XZ43_9BACT</name>
<dbReference type="Proteomes" id="UP000229647">
    <property type="component" value="Unassembled WGS sequence"/>
</dbReference>
<dbReference type="PANTHER" id="PTHR10859:SF91">
    <property type="entry name" value="DOLICHYL-PHOSPHATE BETA-GLUCOSYLTRANSFERASE"/>
    <property type="match status" value="1"/>
</dbReference>
<evidence type="ECO:0000259" key="1">
    <source>
        <dbReference type="Pfam" id="PF00535"/>
    </source>
</evidence>
<organism evidence="2 3">
    <name type="scientific">Candidatus Roizmanbacteria bacterium CG_4_9_14_3_um_filter_33_18</name>
    <dbReference type="NCBI Taxonomy" id="1974841"/>
    <lineage>
        <taxon>Bacteria</taxon>
        <taxon>Candidatus Roizmaniibacteriota</taxon>
    </lineage>
</organism>
<dbReference type="Pfam" id="PF00535">
    <property type="entry name" value="Glycos_transf_2"/>
    <property type="match status" value="1"/>
</dbReference>
<dbReference type="PANTHER" id="PTHR10859">
    <property type="entry name" value="GLYCOSYL TRANSFERASE"/>
    <property type="match status" value="1"/>
</dbReference>
<dbReference type="Gene3D" id="3.90.550.10">
    <property type="entry name" value="Spore Coat Polysaccharide Biosynthesis Protein SpsA, Chain A"/>
    <property type="match status" value="1"/>
</dbReference>
<feature type="domain" description="Glycosyltransferase 2-like" evidence="1">
    <location>
        <begin position="7"/>
        <end position="115"/>
    </location>
</feature>
<evidence type="ECO:0000313" key="2">
    <source>
        <dbReference type="EMBL" id="PJA55976.1"/>
    </source>
</evidence>
<sequence length="249" mass="28671">MNKHIISVIVPAYNEEKKIAGVLKSLVNSSLIDEIIVINDGSIDKTLPIIKKFKKIILINLKKNHGKSYAIVKGINKSKGNIIVFIDADLTNLNDSHLKKLIDPLITGKKDFAIGYPNDLKADKLFLPLSGQRSYWRKDLIPYLGNMSEKGYGLELYLNYIFRNKKMKLFPLDGVKTTLKYEKQPYDIVAKLFLVESFDILSEILKQQNPVSYLLKSYLYSFYIKKPKKNNNQIDKLIKYVKNNLIQKI</sequence>
<gene>
    <name evidence="2" type="ORF">CO165_00705</name>
</gene>
<protein>
    <recommendedName>
        <fullName evidence="1">Glycosyltransferase 2-like domain-containing protein</fullName>
    </recommendedName>
</protein>
<dbReference type="AlphaFoldDB" id="A0A2M7XZ43"/>
<dbReference type="GO" id="GO:0006487">
    <property type="term" value="P:protein N-linked glycosylation"/>
    <property type="evidence" value="ECO:0007669"/>
    <property type="project" value="TreeGrafter"/>
</dbReference>
<proteinExistence type="predicted"/>
<accession>A0A2M7XZ43</accession>
<reference evidence="3" key="1">
    <citation type="submission" date="2017-09" db="EMBL/GenBank/DDBJ databases">
        <title>Depth-based differentiation of microbial function through sediment-hosted aquifers and enrichment of novel symbionts in the deep terrestrial subsurface.</title>
        <authorList>
            <person name="Probst A.J."/>
            <person name="Ladd B."/>
            <person name="Jarett J.K."/>
            <person name="Geller-Mcgrath D.E."/>
            <person name="Sieber C.M.K."/>
            <person name="Emerson J.B."/>
            <person name="Anantharaman K."/>
            <person name="Thomas B.C."/>
            <person name="Malmstrom R."/>
            <person name="Stieglmeier M."/>
            <person name="Klingl A."/>
            <person name="Woyke T."/>
            <person name="Ryan C.M."/>
            <person name="Banfield J.F."/>
        </authorList>
    </citation>
    <scope>NUCLEOTIDE SEQUENCE [LARGE SCALE GENOMIC DNA]</scope>
</reference>
<dbReference type="CDD" id="cd04179">
    <property type="entry name" value="DPM_DPG-synthase_like"/>
    <property type="match status" value="1"/>
</dbReference>
<comment type="caution">
    <text evidence="2">The sequence shown here is derived from an EMBL/GenBank/DDBJ whole genome shotgun (WGS) entry which is preliminary data.</text>
</comment>